<accession>A7NHC0</accession>
<proteinExistence type="predicted"/>
<dbReference type="AlphaFoldDB" id="A7NHC0"/>
<dbReference type="KEGG" id="rca:Rcas_0746"/>
<keyword evidence="1" id="KW-0472">Membrane</keyword>
<feature type="transmembrane region" description="Helical" evidence="1">
    <location>
        <begin position="188"/>
        <end position="213"/>
    </location>
</feature>
<keyword evidence="3" id="KW-1185">Reference proteome</keyword>
<reference evidence="2 3" key="1">
    <citation type="submission" date="2007-08" db="EMBL/GenBank/DDBJ databases">
        <title>Complete sequence of Roseiflexus castenholzii DSM 13941.</title>
        <authorList>
            <consortium name="US DOE Joint Genome Institute"/>
            <person name="Copeland A."/>
            <person name="Lucas S."/>
            <person name="Lapidus A."/>
            <person name="Barry K."/>
            <person name="Glavina del Rio T."/>
            <person name="Dalin E."/>
            <person name="Tice H."/>
            <person name="Pitluck S."/>
            <person name="Thompson L.S."/>
            <person name="Brettin T."/>
            <person name="Bruce D."/>
            <person name="Detter J.C."/>
            <person name="Han C."/>
            <person name="Tapia R."/>
            <person name="Schmutz J."/>
            <person name="Larimer F."/>
            <person name="Land M."/>
            <person name="Hauser L."/>
            <person name="Kyrpides N."/>
            <person name="Mikhailova N."/>
            <person name="Bryant D.A."/>
            <person name="Hanada S."/>
            <person name="Tsukatani Y."/>
            <person name="Richardson P."/>
        </authorList>
    </citation>
    <scope>NUCLEOTIDE SEQUENCE [LARGE SCALE GENOMIC DNA]</scope>
    <source>
        <strain evidence="3">DSM 13941 / HLO8</strain>
    </source>
</reference>
<feature type="transmembrane region" description="Helical" evidence="1">
    <location>
        <begin position="33"/>
        <end position="57"/>
    </location>
</feature>
<evidence type="ECO:0000313" key="3">
    <source>
        <dbReference type="Proteomes" id="UP000000263"/>
    </source>
</evidence>
<keyword evidence="1" id="KW-0812">Transmembrane</keyword>
<evidence type="ECO:0000313" key="2">
    <source>
        <dbReference type="EMBL" id="ABU56867.1"/>
    </source>
</evidence>
<keyword evidence="1" id="KW-1133">Transmembrane helix</keyword>
<evidence type="ECO:0000256" key="1">
    <source>
        <dbReference type="SAM" id="Phobius"/>
    </source>
</evidence>
<dbReference type="HOGENOM" id="CLU_1077215_0_0_0"/>
<dbReference type="eggNOG" id="COG4991">
    <property type="taxonomic scope" value="Bacteria"/>
</dbReference>
<sequence length="258" mass="28721">MAVLVLELERRWTRTRRFAGRQAGTPAFVLDSLVILTALLVVTGVVLVLTQAIVSVLHDTMAQISGLAWQINGIVAGLVLGSAIALIALFGLIRRMTVRLPSATQQADRATMTLSRRSALDESHPSSAALPVAPDRAMAGDLDEEPHLVMLRARHARLRFVPTPERPWAPDDVQPEPKPSTRRFHPGVMTVVVLLLAVGVVGGLYRDAVLLIISGRRRTRMFQRRSAPMLRRRRLSRRPLPRLRRLLRRRCCRLSPSA</sequence>
<dbReference type="Proteomes" id="UP000000263">
    <property type="component" value="Chromosome"/>
</dbReference>
<gene>
    <name evidence="2" type="ordered locus">Rcas_0746</name>
</gene>
<dbReference type="EMBL" id="CP000804">
    <property type="protein sequence ID" value="ABU56867.1"/>
    <property type="molecule type" value="Genomic_DNA"/>
</dbReference>
<name>A7NHC0_ROSCS</name>
<organism evidence="2 3">
    <name type="scientific">Roseiflexus castenholzii (strain DSM 13941 / HLO8)</name>
    <dbReference type="NCBI Taxonomy" id="383372"/>
    <lineage>
        <taxon>Bacteria</taxon>
        <taxon>Bacillati</taxon>
        <taxon>Chloroflexota</taxon>
        <taxon>Chloroflexia</taxon>
        <taxon>Chloroflexales</taxon>
        <taxon>Roseiflexineae</taxon>
        <taxon>Roseiflexaceae</taxon>
        <taxon>Roseiflexus</taxon>
    </lineage>
</organism>
<protein>
    <submittedName>
        <fullName evidence="2">SH3, type 3 domain protein</fullName>
    </submittedName>
</protein>
<feature type="transmembrane region" description="Helical" evidence="1">
    <location>
        <begin position="69"/>
        <end position="93"/>
    </location>
</feature>
<dbReference type="RefSeq" id="WP_012119297.1">
    <property type="nucleotide sequence ID" value="NC_009767.1"/>
</dbReference>